<evidence type="ECO:0000313" key="4">
    <source>
        <dbReference type="EMBL" id="CAD8745611.1"/>
    </source>
</evidence>
<dbReference type="InterPro" id="IPR032368">
    <property type="entry name" value="RPN13_DEUBAD"/>
</dbReference>
<keyword evidence="2" id="KW-0539">Nucleus</keyword>
<dbReference type="AlphaFoldDB" id="A0A6U4TG55"/>
<dbReference type="PROSITE" id="PS51916">
    <property type="entry name" value="DEUBAD"/>
    <property type="match status" value="1"/>
</dbReference>
<sequence>MAAAQQEAMKGAGLLDVADAKGIIEGLDSLPESTRQALMTELPEGDRTEGGLKEVIRSPQFQQAVGQLDHVLQSGQGRELLMSMGITPPQGFDNMGPAAVRAFLQGLQKKADEDSMKD</sequence>
<evidence type="ECO:0000256" key="1">
    <source>
        <dbReference type="ARBA" id="ARBA00004123"/>
    </source>
</evidence>
<dbReference type="GO" id="GO:0005737">
    <property type="term" value="C:cytoplasm"/>
    <property type="evidence" value="ECO:0007669"/>
    <property type="project" value="InterPro"/>
</dbReference>
<evidence type="ECO:0000313" key="5">
    <source>
        <dbReference type="EMBL" id="CAD8951384.1"/>
    </source>
</evidence>
<organism evidence="4">
    <name type="scientific">Hemiselmis andersenii</name>
    <name type="common">Cryptophyte alga</name>
    <dbReference type="NCBI Taxonomy" id="464988"/>
    <lineage>
        <taxon>Eukaryota</taxon>
        <taxon>Cryptophyceae</taxon>
        <taxon>Cryptomonadales</taxon>
        <taxon>Hemiselmidaceae</taxon>
        <taxon>Hemiselmis</taxon>
    </lineage>
</organism>
<dbReference type="InterPro" id="IPR044867">
    <property type="entry name" value="DEUBAD_dom"/>
</dbReference>
<dbReference type="GO" id="GO:0061133">
    <property type="term" value="F:endopeptidase activator activity"/>
    <property type="evidence" value="ECO:0007669"/>
    <property type="project" value="TreeGrafter"/>
</dbReference>
<dbReference type="Gene3D" id="1.10.2020.20">
    <property type="match status" value="1"/>
</dbReference>
<dbReference type="EMBL" id="HBFK01019507">
    <property type="protein sequence ID" value="CAD8745611.1"/>
    <property type="molecule type" value="Transcribed_RNA"/>
</dbReference>
<gene>
    <name evidence="5" type="ORF">HAND00432_LOCUS5919</name>
    <name evidence="4" type="ORF">HAND1043_LOCUS12106</name>
</gene>
<name>A0A6U4TG55_HEMAN</name>
<accession>A0A6U4TG55</accession>
<dbReference type="GO" id="GO:0008541">
    <property type="term" value="C:proteasome regulatory particle, lid subcomplex"/>
    <property type="evidence" value="ECO:0007669"/>
    <property type="project" value="TreeGrafter"/>
</dbReference>
<dbReference type="EMBL" id="HBFX01009997">
    <property type="protein sequence ID" value="CAD8951384.1"/>
    <property type="molecule type" value="Transcribed_RNA"/>
</dbReference>
<comment type="subcellular location">
    <subcellularLocation>
        <location evidence="1">Nucleus</location>
    </subcellularLocation>
</comment>
<dbReference type="GO" id="GO:0070628">
    <property type="term" value="F:proteasome binding"/>
    <property type="evidence" value="ECO:0007669"/>
    <property type="project" value="TreeGrafter"/>
</dbReference>
<evidence type="ECO:0000256" key="2">
    <source>
        <dbReference type="ARBA" id="ARBA00023242"/>
    </source>
</evidence>
<evidence type="ECO:0000259" key="3">
    <source>
        <dbReference type="PROSITE" id="PS51916"/>
    </source>
</evidence>
<dbReference type="Pfam" id="PF16550">
    <property type="entry name" value="RPN13_C"/>
    <property type="match status" value="1"/>
</dbReference>
<dbReference type="InterPro" id="IPR038108">
    <property type="entry name" value="RPN13_DEUBAD_sf"/>
</dbReference>
<proteinExistence type="predicted"/>
<dbReference type="PANTHER" id="PTHR12225:SF0">
    <property type="entry name" value="PROTEASOMAL UBIQUITIN RECEPTOR ADRM1"/>
    <property type="match status" value="1"/>
</dbReference>
<reference evidence="4" key="1">
    <citation type="submission" date="2021-01" db="EMBL/GenBank/DDBJ databases">
        <authorList>
            <person name="Corre E."/>
            <person name="Pelletier E."/>
            <person name="Niang G."/>
            <person name="Scheremetjew M."/>
            <person name="Finn R."/>
            <person name="Kale V."/>
            <person name="Holt S."/>
            <person name="Cochrane G."/>
            <person name="Meng A."/>
            <person name="Brown T."/>
            <person name="Cohen L."/>
        </authorList>
    </citation>
    <scope>NUCLEOTIDE SEQUENCE</scope>
    <source>
        <strain evidence="4">CCMP441</strain>
        <strain evidence="5">CCMP644</strain>
    </source>
</reference>
<dbReference type="PANTHER" id="PTHR12225">
    <property type="entry name" value="ADHESION REGULATING MOLECULE 1 110 KDA CELL MEMBRANE GLYCOPROTEIN"/>
    <property type="match status" value="1"/>
</dbReference>
<protein>
    <recommendedName>
        <fullName evidence="3">DEUBAD domain-containing protein</fullName>
    </recommendedName>
</protein>
<dbReference type="GO" id="GO:0005634">
    <property type="term" value="C:nucleus"/>
    <property type="evidence" value="ECO:0007669"/>
    <property type="project" value="UniProtKB-SubCell"/>
</dbReference>
<feature type="domain" description="DEUBAD" evidence="3">
    <location>
        <begin position="5"/>
        <end position="117"/>
    </location>
</feature>
<dbReference type="InterPro" id="IPR006773">
    <property type="entry name" value="Rpn13/ADRM1"/>
</dbReference>